<dbReference type="EMBL" id="JBEDUW010000007">
    <property type="protein sequence ID" value="KAK9912080.1"/>
    <property type="molecule type" value="Genomic_DNA"/>
</dbReference>
<evidence type="ECO:0000313" key="2">
    <source>
        <dbReference type="EMBL" id="KAK9912080.1"/>
    </source>
</evidence>
<accession>A0AAW1VWG1</accession>
<protein>
    <submittedName>
        <fullName evidence="2">Uncharacterized protein</fullName>
    </submittedName>
</protein>
<dbReference type="Proteomes" id="UP001457282">
    <property type="component" value="Unassembled WGS sequence"/>
</dbReference>
<organism evidence="2 3">
    <name type="scientific">Rubus argutus</name>
    <name type="common">Southern blackberry</name>
    <dbReference type="NCBI Taxonomy" id="59490"/>
    <lineage>
        <taxon>Eukaryota</taxon>
        <taxon>Viridiplantae</taxon>
        <taxon>Streptophyta</taxon>
        <taxon>Embryophyta</taxon>
        <taxon>Tracheophyta</taxon>
        <taxon>Spermatophyta</taxon>
        <taxon>Magnoliopsida</taxon>
        <taxon>eudicotyledons</taxon>
        <taxon>Gunneridae</taxon>
        <taxon>Pentapetalae</taxon>
        <taxon>rosids</taxon>
        <taxon>fabids</taxon>
        <taxon>Rosales</taxon>
        <taxon>Rosaceae</taxon>
        <taxon>Rosoideae</taxon>
        <taxon>Rosoideae incertae sedis</taxon>
        <taxon>Rubus</taxon>
    </lineage>
</organism>
<gene>
    <name evidence="2" type="ORF">M0R45_035955</name>
</gene>
<comment type="caution">
    <text evidence="2">The sequence shown here is derived from an EMBL/GenBank/DDBJ whole genome shotgun (WGS) entry which is preliminary data.</text>
</comment>
<evidence type="ECO:0000256" key="1">
    <source>
        <dbReference type="SAM" id="MobiDB-lite"/>
    </source>
</evidence>
<reference evidence="2 3" key="1">
    <citation type="journal article" date="2023" name="G3 (Bethesda)">
        <title>A chromosome-length genome assembly and annotation of blackberry (Rubus argutus, cv. 'Hillquist').</title>
        <authorList>
            <person name="Bruna T."/>
            <person name="Aryal R."/>
            <person name="Dudchenko O."/>
            <person name="Sargent D.J."/>
            <person name="Mead D."/>
            <person name="Buti M."/>
            <person name="Cavallini A."/>
            <person name="Hytonen T."/>
            <person name="Andres J."/>
            <person name="Pham M."/>
            <person name="Weisz D."/>
            <person name="Mascagni F."/>
            <person name="Usai G."/>
            <person name="Natali L."/>
            <person name="Bassil N."/>
            <person name="Fernandez G.E."/>
            <person name="Lomsadze A."/>
            <person name="Armour M."/>
            <person name="Olukolu B."/>
            <person name="Poorten T."/>
            <person name="Britton C."/>
            <person name="Davik J."/>
            <person name="Ashrafi H."/>
            <person name="Aiden E.L."/>
            <person name="Borodovsky M."/>
            <person name="Worthington M."/>
        </authorList>
    </citation>
    <scope>NUCLEOTIDE SEQUENCE [LARGE SCALE GENOMIC DNA]</scope>
    <source>
        <strain evidence="2">PI 553951</strain>
    </source>
</reference>
<sequence>MTRKNARRIFGNGSITSLSGTFATSAGAASNSLGVSAAASMLLPPISHWVLQFLMAAVELVLVLRSHLLGLELHLSQQSAPVQFGSSASCSEFGFVREYSFLFWKLCTWFFYSLFQSQSYQLQHCSNVSSASAATNTTPVSFGASSASVATSNSVATVFGMPSVSAPTTNSKPISFGASTVSTPSTNSASVFGLSNGASSTPMFSFTAWLKTTVHASPIPVPVFGQPPVSTPQSAPTVPVFGQTACLNSTISLCIWRVPNSFQFANPSNPANPQNPSPFQASSSLGLSTGGGSFSLGSGNDKSNRRFVKVQRNKPRKK</sequence>
<proteinExistence type="predicted"/>
<name>A0AAW1VWG1_RUBAR</name>
<evidence type="ECO:0000313" key="3">
    <source>
        <dbReference type="Proteomes" id="UP001457282"/>
    </source>
</evidence>
<feature type="region of interest" description="Disordered" evidence="1">
    <location>
        <begin position="267"/>
        <end position="318"/>
    </location>
</feature>
<dbReference type="AlphaFoldDB" id="A0AAW1VWG1"/>
<feature type="compositionally biased region" description="Basic residues" evidence="1">
    <location>
        <begin position="305"/>
        <end position="318"/>
    </location>
</feature>
<feature type="compositionally biased region" description="Low complexity" evidence="1">
    <location>
        <begin position="267"/>
        <end position="287"/>
    </location>
</feature>
<keyword evidence="3" id="KW-1185">Reference proteome</keyword>